<evidence type="ECO:0000313" key="1">
    <source>
        <dbReference type="EMBL" id="KIJ40876.1"/>
    </source>
</evidence>
<dbReference type="EMBL" id="KN837140">
    <property type="protein sequence ID" value="KIJ40876.1"/>
    <property type="molecule type" value="Genomic_DNA"/>
</dbReference>
<keyword evidence="2" id="KW-1185">Reference proteome</keyword>
<feature type="non-terminal residue" evidence="1">
    <location>
        <position position="1"/>
    </location>
</feature>
<organism evidence="1 2">
    <name type="scientific">Sphaerobolus stellatus (strain SS14)</name>
    <dbReference type="NCBI Taxonomy" id="990650"/>
    <lineage>
        <taxon>Eukaryota</taxon>
        <taxon>Fungi</taxon>
        <taxon>Dikarya</taxon>
        <taxon>Basidiomycota</taxon>
        <taxon>Agaricomycotina</taxon>
        <taxon>Agaricomycetes</taxon>
        <taxon>Phallomycetidae</taxon>
        <taxon>Geastrales</taxon>
        <taxon>Sphaerobolaceae</taxon>
        <taxon>Sphaerobolus</taxon>
    </lineage>
</organism>
<reference evidence="1 2" key="1">
    <citation type="submission" date="2014-06" db="EMBL/GenBank/DDBJ databases">
        <title>Evolutionary Origins and Diversification of the Mycorrhizal Mutualists.</title>
        <authorList>
            <consortium name="DOE Joint Genome Institute"/>
            <consortium name="Mycorrhizal Genomics Consortium"/>
            <person name="Kohler A."/>
            <person name="Kuo A."/>
            <person name="Nagy L.G."/>
            <person name="Floudas D."/>
            <person name="Copeland A."/>
            <person name="Barry K.W."/>
            <person name="Cichocki N."/>
            <person name="Veneault-Fourrey C."/>
            <person name="LaButti K."/>
            <person name="Lindquist E.A."/>
            <person name="Lipzen A."/>
            <person name="Lundell T."/>
            <person name="Morin E."/>
            <person name="Murat C."/>
            <person name="Riley R."/>
            <person name="Ohm R."/>
            <person name="Sun H."/>
            <person name="Tunlid A."/>
            <person name="Henrissat B."/>
            <person name="Grigoriev I.V."/>
            <person name="Hibbett D.S."/>
            <person name="Martin F."/>
        </authorList>
    </citation>
    <scope>NUCLEOTIDE SEQUENCE [LARGE SCALE GENOMIC DNA]</scope>
    <source>
        <strain evidence="1 2">SS14</strain>
    </source>
</reference>
<dbReference type="Proteomes" id="UP000054279">
    <property type="component" value="Unassembled WGS sequence"/>
</dbReference>
<dbReference type="OrthoDB" id="3344688at2759"/>
<dbReference type="AlphaFoldDB" id="A0A0C9VS83"/>
<feature type="non-terminal residue" evidence="1">
    <location>
        <position position="57"/>
    </location>
</feature>
<accession>A0A0C9VS83</accession>
<protein>
    <submittedName>
        <fullName evidence="1">Uncharacterized protein</fullName>
    </submittedName>
</protein>
<evidence type="ECO:0000313" key="2">
    <source>
        <dbReference type="Proteomes" id="UP000054279"/>
    </source>
</evidence>
<proteinExistence type="predicted"/>
<name>A0A0C9VS83_SPHS4</name>
<dbReference type="HOGENOM" id="CLU_001650_6_4_1"/>
<gene>
    <name evidence="1" type="ORF">M422DRAFT_120735</name>
</gene>
<sequence length="57" mass="6454">PSELNMDNQSAISVSKRPEHMGLIPVYVQTNDMIADLLTKALPRELTDHFRKMMGLV</sequence>